<sequence>MFPTIGLSKALNLGCHINVRVLRDHAKREAFAAAEQTRQALRYISQNTQLPLLQRTKAQVELALMDSNTRRMKIKNRCVTTGRGRGVLRNFRICRVSVLQRYSWRTVMLTDLVQYQFRLLGKAGDLPGVKKANW</sequence>
<dbReference type="FunFam" id="1.10.287.1480:FF:000001">
    <property type="entry name" value="30S ribosomal protein S14"/>
    <property type="match status" value="1"/>
</dbReference>
<dbReference type="PANTHER" id="PTHR19836">
    <property type="entry name" value="30S RIBOSOMAL PROTEIN S14"/>
    <property type="match status" value="1"/>
</dbReference>
<evidence type="ECO:0000313" key="5">
    <source>
        <dbReference type="Proteomes" id="UP001412239"/>
    </source>
</evidence>
<evidence type="ECO:0000256" key="2">
    <source>
        <dbReference type="ARBA" id="ARBA00022980"/>
    </source>
</evidence>
<evidence type="ECO:0008006" key="6">
    <source>
        <dbReference type="Google" id="ProtNLM"/>
    </source>
</evidence>
<evidence type="ECO:0000313" key="4">
    <source>
        <dbReference type="EMBL" id="CUS15435.1"/>
    </source>
</evidence>
<evidence type="ECO:0000256" key="1">
    <source>
        <dbReference type="ARBA" id="ARBA00009083"/>
    </source>
</evidence>
<comment type="similarity">
    <text evidence="1">Belongs to the universal ribosomal protein uS14 family.</text>
</comment>
<organism evidence="4 5">
    <name type="scientific">Tuber aestivum</name>
    <name type="common">summer truffle</name>
    <dbReference type="NCBI Taxonomy" id="59557"/>
    <lineage>
        <taxon>Eukaryota</taxon>
        <taxon>Fungi</taxon>
        <taxon>Dikarya</taxon>
        <taxon>Ascomycota</taxon>
        <taxon>Pezizomycotina</taxon>
        <taxon>Pezizomycetes</taxon>
        <taxon>Pezizales</taxon>
        <taxon>Tuberaceae</taxon>
        <taxon>Tuber</taxon>
    </lineage>
</organism>
<dbReference type="AlphaFoldDB" id="A0A292Q8Z6"/>
<dbReference type="GO" id="GO:0006412">
    <property type="term" value="P:translation"/>
    <property type="evidence" value="ECO:0007669"/>
    <property type="project" value="InterPro"/>
</dbReference>
<dbReference type="GO" id="GO:0003735">
    <property type="term" value="F:structural constituent of ribosome"/>
    <property type="evidence" value="ECO:0007669"/>
    <property type="project" value="InterPro"/>
</dbReference>
<proteinExistence type="inferred from homology"/>
<reference evidence="4" key="1">
    <citation type="submission" date="2015-10" db="EMBL/GenBank/DDBJ databases">
        <authorList>
            <person name="Regsiter A."/>
            <person name="william w."/>
        </authorList>
    </citation>
    <scope>NUCLEOTIDE SEQUENCE</scope>
    <source>
        <strain evidence="4">Montdore</strain>
    </source>
</reference>
<keyword evidence="2" id="KW-0689">Ribosomal protein</keyword>
<dbReference type="Gene3D" id="1.10.287.1480">
    <property type="match status" value="1"/>
</dbReference>
<protein>
    <recommendedName>
        <fullName evidence="6">Ribosomal protein S14</fullName>
    </recommendedName>
</protein>
<keyword evidence="3" id="KW-0687">Ribonucleoprotein</keyword>
<dbReference type="Pfam" id="PF00253">
    <property type="entry name" value="Ribosomal_S14"/>
    <property type="match status" value="1"/>
</dbReference>
<dbReference type="SUPFAM" id="SSF57716">
    <property type="entry name" value="Glucocorticoid receptor-like (DNA-binding domain)"/>
    <property type="match status" value="1"/>
</dbReference>
<accession>A0A292Q8Z6</accession>
<dbReference type="Proteomes" id="UP001412239">
    <property type="component" value="Unassembled WGS sequence"/>
</dbReference>
<dbReference type="PANTHER" id="PTHR19836:SF19">
    <property type="entry name" value="SMALL RIBOSOMAL SUBUNIT PROTEIN US14M"/>
    <property type="match status" value="1"/>
</dbReference>
<name>A0A292Q8Z6_9PEZI</name>
<dbReference type="GO" id="GO:0005763">
    <property type="term" value="C:mitochondrial small ribosomal subunit"/>
    <property type="evidence" value="ECO:0007669"/>
    <property type="project" value="TreeGrafter"/>
</dbReference>
<dbReference type="EMBL" id="LN890947">
    <property type="protein sequence ID" value="CUS15435.1"/>
    <property type="molecule type" value="Genomic_DNA"/>
</dbReference>
<evidence type="ECO:0000256" key="3">
    <source>
        <dbReference type="ARBA" id="ARBA00023274"/>
    </source>
</evidence>
<gene>
    <name evidence="4" type="ORF">GSTUAT00000486001</name>
</gene>
<dbReference type="InterPro" id="IPR001209">
    <property type="entry name" value="Ribosomal_uS14"/>
</dbReference>
<keyword evidence="5" id="KW-1185">Reference proteome</keyword>